<dbReference type="EMBL" id="JAKKPZ010000005">
    <property type="protein sequence ID" value="KAI1720796.1"/>
    <property type="molecule type" value="Genomic_DNA"/>
</dbReference>
<protein>
    <recommendedName>
        <fullName evidence="7 10">Peroxisomal membrane protein PEX14</fullName>
    </recommendedName>
    <alternativeName>
        <fullName evidence="8 10">Peroxin-14</fullName>
    </alternativeName>
</protein>
<comment type="function">
    <text evidence="10">Component of the PEX13-PEX14 docking complex, a translocon channel that specifically mediates the import of peroxisomal cargo proteins bound to PEX5 receptor. The PEX13-PEX14 docking complex forms a large import pore which can be opened to a diameter of about 9 nm. Mechanistically, PEX5 receptor along with cargo proteins associates with the PEX14 subunit of the PEX13-PEX14 docking complex in the cytosol, leading to the insertion of the receptor into the organelle membrane with the concomitant translocation of the cargo into the peroxisome matrix.</text>
</comment>
<dbReference type="GO" id="GO:0005778">
    <property type="term" value="C:peroxisomal membrane"/>
    <property type="evidence" value="ECO:0007669"/>
    <property type="project" value="UniProtKB-SubCell"/>
</dbReference>
<accession>A0AAD4NE06</accession>
<evidence type="ECO:0000256" key="5">
    <source>
        <dbReference type="ARBA" id="ARBA00023136"/>
    </source>
</evidence>
<comment type="similarity">
    <text evidence="1 10">Belongs to the peroxin-14 family.</text>
</comment>
<dbReference type="Gene3D" id="1.10.10.10">
    <property type="entry name" value="Winged helix-like DNA-binding domain superfamily/Winged helix DNA-binding domain"/>
    <property type="match status" value="1"/>
</dbReference>
<evidence type="ECO:0000256" key="2">
    <source>
        <dbReference type="ARBA" id="ARBA00022448"/>
    </source>
</evidence>
<dbReference type="GO" id="GO:0005102">
    <property type="term" value="F:signaling receptor binding"/>
    <property type="evidence" value="ECO:0007669"/>
    <property type="project" value="TreeGrafter"/>
</dbReference>
<keyword evidence="2 10" id="KW-0813">Transport</keyword>
<evidence type="ECO:0000256" key="11">
    <source>
        <dbReference type="SAM" id="MobiDB-lite"/>
    </source>
</evidence>
<evidence type="ECO:0000256" key="1">
    <source>
        <dbReference type="ARBA" id="ARBA00005443"/>
    </source>
</evidence>
<evidence type="ECO:0000259" key="12">
    <source>
        <dbReference type="Pfam" id="PF04695"/>
    </source>
</evidence>
<evidence type="ECO:0000313" key="14">
    <source>
        <dbReference type="Proteomes" id="UP001201812"/>
    </source>
</evidence>
<gene>
    <name evidence="13" type="ORF">DdX_05043</name>
</gene>
<keyword evidence="5 10" id="KW-0472">Membrane</keyword>
<keyword evidence="3 10" id="KW-0653">Protein transport</keyword>
<keyword evidence="4" id="KW-0811">Translocation</keyword>
<feature type="domain" description="Peroxisome membrane anchor protein Pex14p N-terminal" evidence="12">
    <location>
        <begin position="15"/>
        <end position="58"/>
    </location>
</feature>
<dbReference type="AlphaFoldDB" id="A0AAD4NE06"/>
<evidence type="ECO:0000256" key="8">
    <source>
        <dbReference type="ARBA" id="ARBA00029691"/>
    </source>
</evidence>
<dbReference type="Pfam" id="PF04695">
    <property type="entry name" value="Pex14_N"/>
    <property type="match status" value="1"/>
</dbReference>
<organism evidence="13 14">
    <name type="scientific">Ditylenchus destructor</name>
    <dbReference type="NCBI Taxonomy" id="166010"/>
    <lineage>
        <taxon>Eukaryota</taxon>
        <taxon>Metazoa</taxon>
        <taxon>Ecdysozoa</taxon>
        <taxon>Nematoda</taxon>
        <taxon>Chromadorea</taxon>
        <taxon>Rhabditida</taxon>
        <taxon>Tylenchina</taxon>
        <taxon>Tylenchomorpha</taxon>
        <taxon>Sphaerularioidea</taxon>
        <taxon>Anguinidae</taxon>
        <taxon>Anguininae</taxon>
        <taxon>Ditylenchus</taxon>
    </lineage>
</organism>
<dbReference type="InterPro" id="IPR036388">
    <property type="entry name" value="WH-like_DNA-bd_sf"/>
</dbReference>
<keyword evidence="14" id="KW-1185">Reference proteome</keyword>
<evidence type="ECO:0000256" key="7">
    <source>
        <dbReference type="ARBA" id="ARBA00029502"/>
    </source>
</evidence>
<reference evidence="13" key="1">
    <citation type="submission" date="2022-01" db="EMBL/GenBank/DDBJ databases">
        <title>Genome Sequence Resource for Two Populations of Ditylenchus destructor, the Migratory Endoparasitic Phytonematode.</title>
        <authorList>
            <person name="Zhang H."/>
            <person name="Lin R."/>
            <person name="Xie B."/>
        </authorList>
    </citation>
    <scope>NUCLEOTIDE SEQUENCE</scope>
    <source>
        <strain evidence="13">BazhouSP</strain>
    </source>
</reference>
<dbReference type="PANTHER" id="PTHR23058:SF0">
    <property type="entry name" value="PEROXISOMAL MEMBRANE PROTEIN PEX14"/>
    <property type="match status" value="1"/>
</dbReference>
<comment type="subcellular location">
    <subcellularLocation>
        <location evidence="9 10">Peroxisome membrane</location>
    </subcellularLocation>
</comment>
<keyword evidence="6 10" id="KW-0576">Peroxisome</keyword>
<dbReference type="InterPro" id="IPR025655">
    <property type="entry name" value="PEX14"/>
</dbReference>
<evidence type="ECO:0000256" key="6">
    <source>
        <dbReference type="ARBA" id="ARBA00023140"/>
    </source>
</evidence>
<dbReference type="GO" id="GO:1990429">
    <property type="term" value="C:peroxisomal importomer complex"/>
    <property type="evidence" value="ECO:0007669"/>
    <property type="project" value="TreeGrafter"/>
</dbReference>
<comment type="caution">
    <text evidence="13">The sequence shown here is derived from an EMBL/GenBank/DDBJ whole genome shotgun (WGS) entry which is preliminary data.</text>
</comment>
<feature type="region of interest" description="Disordered" evidence="11">
    <location>
        <begin position="233"/>
        <end position="254"/>
    </location>
</feature>
<dbReference type="InterPro" id="IPR006785">
    <property type="entry name" value="Pex14_N"/>
</dbReference>
<evidence type="ECO:0000256" key="10">
    <source>
        <dbReference type="RuleBase" id="RU367032"/>
    </source>
</evidence>
<dbReference type="GO" id="GO:0016560">
    <property type="term" value="P:protein import into peroxisome matrix, docking"/>
    <property type="evidence" value="ECO:0007669"/>
    <property type="project" value="UniProtKB-UniRule"/>
</dbReference>
<dbReference type="Proteomes" id="UP001201812">
    <property type="component" value="Unassembled WGS sequence"/>
</dbReference>
<name>A0AAD4NE06_9BILA</name>
<evidence type="ECO:0000313" key="13">
    <source>
        <dbReference type="EMBL" id="KAI1720796.1"/>
    </source>
</evidence>
<sequence>MAEDALPAFSGTSIRPEMVNSARQFLLNDKVRKTPFDQQKSFLKEKGLTDEEIEEALKSISPVEAVGGSSSVPYFPNYQSATPDSGNNLSKTLQSAAIIGSATYFGYKFIRSWVLPRFFDIPDPAQQQIIALQTQMNELQNSTKFIMDSVVQTLETVSAQQEQLNRALVLMSAGSSAAKDNDFERLHADIGIVKSLLLNQNQFPAIPNYNNIIKPIRAPNREIESQQIANDTTSTITNGHNGTAKNNGQDDSSV</sequence>
<evidence type="ECO:0000256" key="4">
    <source>
        <dbReference type="ARBA" id="ARBA00023010"/>
    </source>
</evidence>
<proteinExistence type="inferred from homology"/>
<evidence type="ECO:0000256" key="9">
    <source>
        <dbReference type="ARBA" id="ARBA00046271"/>
    </source>
</evidence>
<dbReference type="PANTHER" id="PTHR23058">
    <property type="entry name" value="PEROXISOMAL MEMBRANE PROTEIN PEX14"/>
    <property type="match status" value="1"/>
</dbReference>
<evidence type="ECO:0000256" key="3">
    <source>
        <dbReference type="ARBA" id="ARBA00022927"/>
    </source>
</evidence>